<protein>
    <submittedName>
        <fullName evidence="2">Uncharacterized protein</fullName>
    </submittedName>
</protein>
<keyword evidence="3" id="KW-1185">Reference proteome</keyword>
<dbReference type="EMBL" id="JABEMA010000125">
    <property type="protein sequence ID" value="NNH23335.1"/>
    <property type="molecule type" value="Genomic_DNA"/>
</dbReference>
<keyword evidence="1" id="KW-0472">Membrane</keyword>
<organism evidence="2 3">
    <name type="scientific">Pseudokineococcus marinus</name>
    <dbReference type="NCBI Taxonomy" id="351215"/>
    <lineage>
        <taxon>Bacteria</taxon>
        <taxon>Bacillati</taxon>
        <taxon>Actinomycetota</taxon>
        <taxon>Actinomycetes</taxon>
        <taxon>Kineosporiales</taxon>
        <taxon>Kineosporiaceae</taxon>
        <taxon>Pseudokineococcus</taxon>
    </lineage>
</organism>
<feature type="transmembrane region" description="Helical" evidence="1">
    <location>
        <begin position="20"/>
        <end position="37"/>
    </location>
</feature>
<comment type="caution">
    <text evidence="2">The sequence shown here is derived from an EMBL/GenBank/DDBJ whole genome shotgun (WGS) entry which is preliminary data.</text>
</comment>
<keyword evidence="1" id="KW-0812">Transmembrane</keyword>
<evidence type="ECO:0000313" key="3">
    <source>
        <dbReference type="Proteomes" id="UP000555552"/>
    </source>
</evidence>
<proteinExistence type="predicted"/>
<dbReference type="AlphaFoldDB" id="A0A849BPF6"/>
<gene>
    <name evidence="2" type="ORF">HLB09_09565</name>
</gene>
<dbReference type="Proteomes" id="UP000555552">
    <property type="component" value="Unassembled WGS sequence"/>
</dbReference>
<accession>A0A849BPF6</accession>
<evidence type="ECO:0000313" key="2">
    <source>
        <dbReference type="EMBL" id="NNH23335.1"/>
    </source>
</evidence>
<keyword evidence="1" id="KW-1133">Transmembrane helix</keyword>
<feature type="transmembrane region" description="Helical" evidence="1">
    <location>
        <begin position="43"/>
        <end position="65"/>
    </location>
</feature>
<reference evidence="2 3" key="1">
    <citation type="submission" date="2020-05" db="EMBL/GenBank/DDBJ databases">
        <title>MicrobeNet Type strains.</title>
        <authorList>
            <person name="Nicholson A.C."/>
        </authorList>
    </citation>
    <scope>NUCLEOTIDE SEQUENCE [LARGE SCALE GENOMIC DNA]</scope>
    <source>
        <strain evidence="2 3">JCM 14547</strain>
    </source>
</reference>
<name>A0A849BPF6_9ACTN</name>
<sequence>MRLDRRLRGFAASSVARLELAAAVLTATWVLAWWRAATPQAPVVLDVLATAGGLTGFVAVVVLLVRAAPRAPRRLRSAVA</sequence>
<evidence type="ECO:0000256" key="1">
    <source>
        <dbReference type="SAM" id="Phobius"/>
    </source>
</evidence>